<keyword evidence="4" id="KW-1185">Reference proteome</keyword>
<reference evidence="3 4" key="1">
    <citation type="submission" date="2024-11" db="EMBL/GenBank/DDBJ databases">
        <title>A near-complete genome assembly of Cinchona calisaya.</title>
        <authorList>
            <person name="Lian D.C."/>
            <person name="Zhao X.W."/>
            <person name="Wei L."/>
        </authorList>
    </citation>
    <scope>NUCLEOTIDE SEQUENCE [LARGE SCALE GENOMIC DNA]</scope>
    <source>
        <tissue evidence="3">Nenye</tissue>
    </source>
</reference>
<evidence type="ECO:0000313" key="3">
    <source>
        <dbReference type="EMBL" id="KAL3501092.1"/>
    </source>
</evidence>
<evidence type="ECO:0000256" key="1">
    <source>
        <dbReference type="SAM" id="SignalP"/>
    </source>
</evidence>
<sequence length="349" mass="38574">MVITAKTLLLCPQLCCGSSNWRGRGRNFQTAAKLLSSNSICTRGQSFHAISSAQVREGSSIAAGCSSSKWPFFGPHLFIPSKIYTTNNDRGDDDETEIDDNDNDFDGCSLHRCLNGWLAFFNLRDGGSIYLVNPFTGSSNDNTKKFPVVPFLSLPSFETLPFIEALRTRSSDSSSSSPLFSEFIGLNHRNPKTCLQKLVLSSAPSLPIHPFNNKHQNQEDDCIAVVIGGDKNELACCRVGETSWFGFCGGETTKLGPYTDIIYSSKEGLFYALRGGEFYSPKDGRFRLMRGPDRDVGYEEIFGDFTGTNNSIPPITTDYDYQLAYTESAISIEAWDLSSRGPFSSEKKF</sequence>
<protein>
    <recommendedName>
        <fullName evidence="2">KIB1-4 beta-propeller domain-containing protein</fullName>
    </recommendedName>
</protein>
<dbReference type="InterPro" id="IPR005174">
    <property type="entry name" value="KIB1-4_b-propeller"/>
</dbReference>
<keyword evidence="1" id="KW-0732">Signal</keyword>
<organism evidence="3 4">
    <name type="scientific">Cinchona calisaya</name>
    <dbReference type="NCBI Taxonomy" id="153742"/>
    <lineage>
        <taxon>Eukaryota</taxon>
        <taxon>Viridiplantae</taxon>
        <taxon>Streptophyta</taxon>
        <taxon>Embryophyta</taxon>
        <taxon>Tracheophyta</taxon>
        <taxon>Spermatophyta</taxon>
        <taxon>Magnoliopsida</taxon>
        <taxon>eudicotyledons</taxon>
        <taxon>Gunneridae</taxon>
        <taxon>Pentapetalae</taxon>
        <taxon>asterids</taxon>
        <taxon>lamiids</taxon>
        <taxon>Gentianales</taxon>
        <taxon>Rubiaceae</taxon>
        <taxon>Cinchonoideae</taxon>
        <taxon>Cinchoneae</taxon>
        <taxon>Cinchona</taxon>
    </lineage>
</organism>
<gene>
    <name evidence="3" type="ORF">ACH5RR_035541</name>
</gene>
<dbReference type="Pfam" id="PF03478">
    <property type="entry name" value="Beta-prop_KIB1-4"/>
    <property type="match status" value="1"/>
</dbReference>
<evidence type="ECO:0000259" key="2">
    <source>
        <dbReference type="Pfam" id="PF03478"/>
    </source>
</evidence>
<proteinExistence type="predicted"/>
<dbReference type="EMBL" id="JBJUIK010000015">
    <property type="protein sequence ID" value="KAL3501092.1"/>
    <property type="molecule type" value="Genomic_DNA"/>
</dbReference>
<accession>A0ABD2Y5E2</accession>
<feature type="domain" description="KIB1-4 beta-propeller" evidence="2">
    <location>
        <begin position="102"/>
        <end position="274"/>
    </location>
</feature>
<feature type="chain" id="PRO_5044772558" description="KIB1-4 beta-propeller domain-containing protein" evidence="1">
    <location>
        <begin position="18"/>
        <end position="349"/>
    </location>
</feature>
<feature type="signal peptide" evidence="1">
    <location>
        <begin position="1"/>
        <end position="17"/>
    </location>
</feature>
<dbReference type="Proteomes" id="UP001630127">
    <property type="component" value="Unassembled WGS sequence"/>
</dbReference>
<name>A0ABD2Y5E2_9GENT</name>
<dbReference type="AlphaFoldDB" id="A0ABD2Y5E2"/>
<comment type="caution">
    <text evidence="3">The sequence shown here is derived from an EMBL/GenBank/DDBJ whole genome shotgun (WGS) entry which is preliminary data.</text>
</comment>
<evidence type="ECO:0000313" key="4">
    <source>
        <dbReference type="Proteomes" id="UP001630127"/>
    </source>
</evidence>